<sequence length="679" mass="75902">MSRRWGRGGRFGSPSLRWLAVVLSLSSSYGFSPTVPLHRAAAGSSWVIGGLACNNEVHSRQRSTQAAFASGRASLRPASGRTGRSRGPVMLRDDLVQMAGVPVLLPTLPTIGVPCQDWELSSKAVANPAMAPERGGTQRTQREKLQGTISTGHRPPTVTELSQQFRTEFWPWIVVLMISGGASAAVGSTLPLSLVWGVEALFWGYCKLQHLHLDKVNQPEPMKRDVVELWRMCLTNVPDAREFLRGWFYDAPFEDITRDDVKDFLAWALYSTTFPLLAADDVRDLAKVFALVELECDVRFPRRRKGQAPLGSMRFSIEPVQYHHKPLLFYVSTRFILGSLGSMNLVDVGFNRRNAGALNYWIRMPESEEGKARLPIVFVHGVGVGLVTYMNFVRKLAAENDCPILCVELPFVSMSIDSKVPSIDQQVASVRTMLDQWGFEAATFVGHSYGSVMLSWMVQHAPDRVASVVFIDPIVIMLNLKSTLYNFLYKHSTNGKISDLVGSELFLNHALRRHFWWYRNIIWAQDMHHQGIPSMVIVSENDEIVPSAEVAQHVEAFDEGIGGTSLVKHHMIEGGSHGDMLFDEDVQDRVLSLVTRTWEEADKARAEGTAALGERESELRELLQKVKMPVMRMMKSKLQRKVAAQLYKKSSQVAMQLAAGRWRTNTLERPANEGGGDGR</sequence>
<evidence type="ECO:0000256" key="1">
    <source>
        <dbReference type="SAM" id="MobiDB-lite"/>
    </source>
</evidence>
<dbReference type="PANTHER" id="PTHR37471">
    <property type="entry name" value="UNNAMED PRODUCT"/>
    <property type="match status" value="1"/>
</dbReference>
<dbReference type="Pfam" id="PF00561">
    <property type="entry name" value="Abhydrolase_1"/>
    <property type="match status" value="1"/>
</dbReference>
<feature type="signal peptide" evidence="2">
    <location>
        <begin position="1"/>
        <end position="30"/>
    </location>
</feature>
<feature type="region of interest" description="Disordered" evidence="1">
    <location>
        <begin position="130"/>
        <end position="156"/>
    </location>
</feature>
<organism evidence="4">
    <name type="scientific">Hemiselmis andersenii</name>
    <name type="common">Cryptophyte alga</name>
    <dbReference type="NCBI Taxonomy" id="464988"/>
    <lineage>
        <taxon>Eukaryota</taxon>
        <taxon>Cryptophyceae</taxon>
        <taxon>Cryptomonadales</taxon>
        <taxon>Hemiselmidaceae</taxon>
        <taxon>Hemiselmis</taxon>
    </lineage>
</organism>
<protein>
    <recommendedName>
        <fullName evidence="3">AB hydrolase-1 domain-containing protein</fullName>
    </recommendedName>
</protein>
<proteinExistence type="predicted"/>
<dbReference type="InterPro" id="IPR029058">
    <property type="entry name" value="AB_hydrolase_fold"/>
</dbReference>
<gene>
    <name evidence="4" type="ORF">HAND00432_LOCUS16923</name>
</gene>
<dbReference type="SUPFAM" id="SSF53474">
    <property type="entry name" value="alpha/beta-Hydrolases"/>
    <property type="match status" value="1"/>
</dbReference>
<feature type="domain" description="AB hydrolase-1" evidence="3">
    <location>
        <begin position="375"/>
        <end position="476"/>
    </location>
</feature>
<dbReference type="Gene3D" id="3.40.50.1820">
    <property type="entry name" value="alpha/beta hydrolase"/>
    <property type="match status" value="1"/>
</dbReference>
<evidence type="ECO:0000256" key="2">
    <source>
        <dbReference type="SAM" id="SignalP"/>
    </source>
</evidence>
<dbReference type="InterPro" id="IPR000073">
    <property type="entry name" value="AB_hydrolase_1"/>
</dbReference>
<evidence type="ECO:0000259" key="3">
    <source>
        <dbReference type="Pfam" id="PF00561"/>
    </source>
</evidence>
<evidence type="ECO:0000313" key="4">
    <source>
        <dbReference type="EMBL" id="CAD8964592.1"/>
    </source>
</evidence>
<dbReference type="EMBL" id="HBFX01028026">
    <property type="protein sequence ID" value="CAD8964592.1"/>
    <property type="molecule type" value="Transcribed_RNA"/>
</dbReference>
<dbReference type="PANTHER" id="PTHR37471:SF1">
    <property type="entry name" value="AB HYDROLASE-1 DOMAIN-CONTAINING PROTEIN"/>
    <property type="match status" value="1"/>
</dbReference>
<accession>A0A6U2I8W9</accession>
<dbReference type="AlphaFoldDB" id="A0A6U2I8W9"/>
<feature type="chain" id="PRO_5030159992" description="AB hydrolase-1 domain-containing protein" evidence="2">
    <location>
        <begin position="31"/>
        <end position="679"/>
    </location>
</feature>
<keyword evidence="2" id="KW-0732">Signal</keyword>
<feature type="region of interest" description="Disordered" evidence="1">
    <location>
        <begin position="68"/>
        <end position="87"/>
    </location>
</feature>
<name>A0A6U2I8W9_HEMAN</name>
<reference evidence="4" key="1">
    <citation type="submission" date="2021-01" db="EMBL/GenBank/DDBJ databases">
        <authorList>
            <person name="Corre E."/>
            <person name="Pelletier E."/>
            <person name="Niang G."/>
            <person name="Scheremetjew M."/>
            <person name="Finn R."/>
            <person name="Kale V."/>
            <person name="Holt S."/>
            <person name="Cochrane G."/>
            <person name="Meng A."/>
            <person name="Brown T."/>
            <person name="Cohen L."/>
        </authorList>
    </citation>
    <scope>NUCLEOTIDE SEQUENCE</scope>
    <source>
        <strain evidence="4">CCMP644</strain>
    </source>
</reference>